<dbReference type="GO" id="GO:0042910">
    <property type="term" value="F:xenobiotic transmembrane transporter activity"/>
    <property type="evidence" value="ECO:0007669"/>
    <property type="project" value="InterPro"/>
</dbReference>
<reference evidence="7 8" key="1">
    <citation type="submission" date="2014-12" db="EMBL/GenBank/DDBJ databases">
        <title>Genome assembly of Enhygromyxa salina DSM 15201.</title>
        <authorList>
            <person name="Sharma G."/>
            <person name="Subramanian S."/>
        </authorList>
    </citation>
    <scope>NUCLEOTIDE SEQUENCE [LARGE SCALE GENOMIC DNA]</scope>
    <source>
        <strain evidence="7 8">DSM 15201</strain>
    </source>
</reference>
<keyword evidence="5 6" id="KW-0472">Membrane</keyword>
<feature type="transmembrane region" description="Helical" evidence="6">
    <location>
        <begin position="91"/>
        <end position="117"/>
    </location>
</feature>
<dbReference type="PANTHER" id="PTHR42893:SF46">
    <property type="entry name" value="PROTEIN DETOXIFICATION 44, CHLOROPLASTIC"/>
    <property type="match status" value="1"/>
</dbReference>
<dbReference type="PANTHER" id="PTHR42893">
    <property type="entry name" value="PROTEIN DETOXIFICATION 44, CHLOROPLASTIC-RELATED"/>
    <property type="match status" value="1"/>
</dbReference>
<dbReference type="GO" id="GO:0015297">
    <property type="term" value="F:antiporter activity"/>
    <property type="evidence" value="ECO:0007669"/>
    <property type="project" value="InterPro"/>
</dbReference>
<dbReference type="CDD" id="cd13136">
    <property type="entry name" value="MATE_DinF_like"/>
    <property type="match status" value="1"/>
</dbReference>
<evidence type="ECO:0000256" key="5">
    <source>
        <dbReference type="ARBA" id="ARBA00023136"/>
    </source>
</evidence>
<evidence type="ECO:0000256" key="2">
    <source>
        <dbReference type="ARBA" id="ARBA00010199"/>
    </source>
</evidence>
<evidence type="ECO:0000256" key="3">
    <source>
        <dbReference type="ARBA" id="ARBA00022692"/>
    </source>
</evidence>
<feature type="transmembrane region" description="Helical" evidence="6">
    <location>
        <begin position="384"/>
        <end position="406"/>
    </location>
</feature>
<feature type="transmembrane region" description="Helical" evidence="6">
    <location>
        <begin position="348"/>
        <end position="372"/>
    </location>
</feature>
<feature type="transmembrane region" description="Helical" evidence="6">
    <location>
        <begin position="137"/>
        <end position="157"/>
    </location>
</feature>
<evidence type="ECO:0000256" key="1">
    <source>
        <dbReference type="ARBA" id="ARBA00004141"/>
    </source>
</evidence>
<comment type="caution">
    <text evidence="7">The sequence shown here is derived from an EMBL/GenBank/DDBJ whole genome shotgun (WGS) entry which is preliminary data.</text>
</comment>
<feature type="transmembrane region" description="Helical" evidence="6">
    <location>
        <begin position="14"/>
        <end position="42"/>
    </location>
</feature>
<dbReference type="Pfam" id="PF01554">
    <property type="entry name" value="MatE"/>
    <property type="match status" value="2"/>
</dbReference>
<dbReference type="EMBL" id="JMCC02000075">
    <property type="protein sequence ID" value="KIG14334.1"/>
    <property type="molecule type" value="Genomic_DNA"/>
</dbReference>
<feature type="transmembrane region" description="Helical" evidence="6">
    <location>
        <begin position="412"/>
        <end position="433"/>
    </location>
</feature>
<feature type="transmembrane region" description="Helical" evidence="6">
    <location>
        <begin position="320"/>
        <end position="342"/>
    </location>
</feature>
<dbReference type="InterPro" id="IPR044644">
    <property type="entry name" value="DinF-like"/>
</dbReference>
<keyword evidence="3 6" id="KW-0812">Transmembrane</keyword>
<sequence>MSEAEPEPSLRRRFIALALPSIAASLMVPVASLIDTAILGHLDELEPLAGVALGGVIFDLLYWSFGFLRMGTTGLTAQAFGREQLGESRALLLRAGVLALVFAALLLGLQGAIGWVSFALLDGEVAVELAARAYFNARIWAAPAVLLNFCVMGWLLGMQRTRPILVIAVVANGVNVALDYLLIVRLGWGAAGAGWATMGSQYAALLAAVPMVWRAWAQTRGDQPTAPVLSWPHLAPLLHLGRHIWLRTLALITTFALFTNFSASFSSTLLAANAVLLRVLGLASYFIDGFAHATESLTGVLVGRDDKHGLRKLLGLAMRWGLATAGGFALAFIAFPQLFTLLTDQPELLAAVVGARGWLVLVLLLGSIAYVLDGYFIGLTAGVTLARAMLLSFGLGFLPLALWARYGDGGPQVLWLALLSFMAARALSLGVCVPATLSSADEKPGTSG</sequence>
<protein>
    <submittedName>
        <fullName evidence="7">DNA-damage-inducible protein F</fullName>
    </submittedName>
</protein>
<dbReference type="InterPro" id="IPR002528">
    <property type="entry name" value="MATE_fam"/>
</dbReference>
<comment type="similarity">
    <text evidence="2">Belongs to the multi antimicrobial extrusion (MATE) (TC 2.A.66.1) family.</text>
</comment>
<dbReference type="Proteomes" id="UP000031599">
    <property type="component" value="Unassembled WGS sequence"/>
</dbReference>
<proteinExistence type="inferred from homology"/>
<name>A0A0C1Z9S7_9BACT</name>
<feature type="transmembrane region" description="Helical" evidence="6">
    <location>
        <begin position="48"/>
        <end position="70"/>
    </location>
</feature>
<evidence type="ECO:0000256" key="4">
    <source>
        <dbReference type="ARBA" id="ARBA00022989"/>
    </source>
</evidence>
<dbReference type="RefSeq" id="WP_052553944.1">
    <property type="nucleotide sequence ID" value="NZ_JMCC02000075.1"/>
</dbReference>
<evidence type="ECO:0000313" key="7">
    <source>
        <dbReference type="EMBL" id="KIG14334.1"/>
    </source>
</evidence>
<feature type="transmembrane region" description="Helical" evidence="6">
    <location>
        <begin position="164"/>
        <end position="183"/>
    </location>
</feature>
<feature type="transmembrane region" description="Helical" evidence="6">
    <location>
        <begin position="195"/>
        <end position="213"/>
    </location>
</feature>
<accession>A0A0C1Z9S7</accession>
<gene>
    <name evidence="7" type="ORF">DB30_06936</name>
</gene>
<feature type="transmembrane region" description="Helical" evidence="6">
    <location>
        <begin position="244"/>
        <end position="263"/>
    </location>
</feature>
<keyword evidence="4 6" id="KW-1133">Transmembrane helix</keyword>
<dbReference type="AlphaFoldDB" id="A0A0C1Z9S7"/>
<evidence type="ECO:0000313" key="8">
    <source>
        <dbReference type="Proteomes" id="UP000031599"/>
    </source>
</evidence>
<organism evidence="7 8">
    <name type="scientific">Enhygromyxa salina</name>
    <dbReference type="NCBI Taxonomy" id="215803"/>
    <lineage>
        <taxon>Bacteria</taxon>
        <taxon>Pseudomonadati</taxon>
        <taxon>Myxococcota</taxon>
        <taxon>Polyangia</taxon>
        <taxon>Nannocystales</taxon>
        <taxon>Nannocystaceae</taxon>
        <taxon>Enhygromyxa</taxon>
    </lineage>
</organism>
<dbReference type="GO" id="GO:0005886">
    <property type="term" value="C:plasma membrane"/>
    <property type="evidence" value="ECO:0007669"/>
    <property type="project" value="TreeGrafter"/>
</dbReference>
<comment type="subcellular location">
    <subcellularLocation>
        <location evidence="1">Membrane</location>
        <topology evidence="1">Multi-pass membrane protein</topology>
    </subcellularLocation>
</comment>
<evidence type="ECO:0000256" key="6">
    <source>
        <dbReference type="SAM" id="Phobius"/>
    </source>
</evidence>
<dbReference type="NCBIfam" id="TIGR00797">
    <property type="entry name" value="matE"/>
    <property type="match status" value="1"/>
</dbReference>